<dbReference type="InterPro" id="IPR036280">
    <property type="entry name" value="Multihaem_cyt_sf"/>
</dbReference>
<dbReference type="GO" id="GO:0016491">
    <property type="term" value="F:oxidoreductase activity"/>
    <property type="evidence" value="ECO:0007669"/>
    <property type="project" value="TreeGrafter"/>
</dbReference>
<feature type="region of interest" description="Disordered" evidence="2">
    <location>
        <begin position="697"/>
        <end position="725"/>
    </location>
</feature>
<gene>
    <name evidence="3" type="ORF">MNBD_GAMMA20-21</name>
</gene>
<dbReference type="SUPFAM" id="SSF48695">
    <property type="entry name" value="Multiheme cytochromes"/>
    <property type="match status" value="2"/>
</dbReference>
<dbReference type="AlphaFoldDB" id="A0A3B0ZTH9"/>
<keyword evidence="1" id="KW-0732">Signal</keyword>
<name>A0A3B0ZTH9_9ZZZZ</name>
<dbReference type="PANTHER" id="PTHR35038">
    <property type="entry name" value="DISSIMILATORY SULFITE REDUCTASE SIRA"/>
    <property type="match status" value="1"/>
</dbReference>
<evidence type="ECO:0000256" key="2">
    <source>
        <dbReference type="SAM" id="MobiDB-lite"/>
    </source>
</evidence>
<feature type="non-terminal residue" evidence="3">
    <location>
        <position position="751"/>
    </location>
</feature>
<protein>
    <submittedName>
        <fullName evidence="3">Cytochrome c family protein</fullName>
    </submittedName>
</protein>
<evidence type="ECO:0000256" key="1">
    <source>
        <dbReference type="ARBA" id="ARBA00022729"/>
    </source>
</evidence>
<organism evidence="3">
    <name type="scientific">hydrothermal vent metagenome</name>
    <dbReference type="NCBI Taxonomy" id="652676"/>
    <lineage>
        <taxon>unclassified sequences</taxon>
        <taxon>metagenomes</taxon>
        <taxon>ecological metagenomes</taxon>
    </lineage>
</organism>
<accession>A0A3B0ZTH9</accession>
<sequence length="751" mass="79285">MTQLYTTRRIILALFAVFLGIENAAAGALPSSRVSDIRNTKHNLSANPSDVSRNVQAGDNREICVFCHTPHAANPSQGPLWNRQLSSATYDTYNSGSLDATGDGVALDQPNGISKLCLSCHDGTIAVGSVRVLNGAWATGTIAMNGTNSDGTMPDGSVGAESGYTRRLGTDLTNDHPISFTYDTALAQRDGELRDPANEPHIGNRSPGNAPHVPLENDQVQCNSCHDPHIRDAGDPTKSIKFLRLNRFQKVSPSTDTFNEASDIICLACHDKAGWVGSAHATAEVANERYTSSAATLREFPAATEVWESACLACHDTHTVSGSRRLLRDGTDGPTGASGAKIGGSAAIEETCFACHSSDGGTLTSQGLNTEVPDIKTDFDLPFHMPIRNSEQVAGYEVHDIGTIGSDSQAVDQRGKDFIESQAMLGKGNPNNRHVECTDCHNPHRVVRRRLFNESNVGGVMDAAGTHDHWNTPHTNIASGVLRGAWGVEPVYASNDFNAGPTSFIVKRGDPGNSGSTAVSSPYMTREYQVCLKCHSSYAYDTPPMLGVSSVTTPQGVNHMVQYTDQAREYNSPDSHKGEFGSGGGGMGGGGMGGMGGGCSGGGMGADGGADPAFNDCNHRSWHPVMNDTGRTPSVRNASADTWTAPFNAAVGTQTMYCTDCHGSDTPPGTVDPDGQNNENGAAWGPHGSTNYFLLKGDWSGNAPGSPENDFTNRPGTGDDDSGGDTSDHLCFKCHEYEQYAATTGSTRASG</sequence>
<dbReference type="Gene3D" id="1.10.1130.10">
    <property type="entry name" value="Flavocytochrome C3, Chain A"/>
    <property type="match status" value="2"/>
</dbReference>
<dbReference type="PANTHER" id="PTHR35038:SF6">
    <property type="entry name" value="SURFACE LOCALIZED DECAHEME CYTOCHROME C LIPOPROTEIN"/>
    <property type="match status" value="1"/>
</dbReference>
<proteinExistence type="predicted"/>
<dbReference type="EMBL" id="UOFU01000063">
    <property type="protein sequence ID" value="VAW95011.1"/>
    <property type="molecule type" value="Genomic_DNA"/>
</dbReference>
<reference evidence="3" key="1">
    <citation type="submission" date="2018-06" db="EMBL/GenBank/DDBJ databases">
        <authorList>
            <person name="Zhirakovskaya E."/>
        </authorList>
    </citation>
    <scope>NUCLEOTIDE SEQUENCE</scope>
</reference>
<evidence type="ECO:0000313" key="3">
    <source>
        <dbReference type="EMBL" id="VAW95011.1"/>
    </source>
</evidence>
<feature type="region of interest" description="Disordered" evidence="2">
    <location>
        <begin position="667"/>
        <end position="686"/>
    </location>
</feature>
<dbReference type="InterPro" id="IPR051829">
    <property type="entry name" value="Multiheme_Cytochr_ET"/>
</dbReference>